<dbReference type="GO" id="GO:0015221">
    <property type="term" value="F:lipopolysaccharide transmembrane transporter activity"/>
    <property type="evidence" value="ECO:0007669"/>
    <property type="project" value="InterPro"/>
</dbReference>
<dbReference type="InterPro" id="IPR010664">
    <property type="entry name" value="LipoPS_assembly_LptC-rel"/>
</dbReference>
<dbReference type="Pfam" id="PF06835">
    <property type="entry name" value="LptC"/>
    <property type="match status" value="1"/>
</dbReference>
<sequence>MARRAALDGWSRLVAALKVLLPLAALAILSTLFLVSNRINPEDALPYADVDVEARLREPRITAPTYAGTTRDGAALEVTADEARPGGEDGGGANATGVRARLTTPDGESTALVAETARMDPSGKEIAFSGHVRLDHATGYSVASEAMTARLDVTDIRSDVPVTSEGPAGRITAQSMRLTQAGDGNQSYLLVFNGAVKLVYQPAE</sequence>
<keyword evidence="1" id="KW-0472">Membrane</keyword>
<dbReference type="Gene3D" id="2.60.450.10">
    <property type="entry name" value="Lipopolysaccharide (LPS) transport protein A like domain"/>
    <property type="match status" value="1"/>
</dbReference>
<dbReference type="RefSeq" id="WP_165049593.1">
    <property type="nucleotide sequence ID" value="NZ_JAALFE010000008.1"/>
</dbReference>
<dbReference type="InterPro" id="IPR026265">
    <property type="entry name" value="LptC"/>
</dbReference>
<evidence type="ECO:0000313" key="2">
    <source>
        <dbReference type="EMBL" id="NGQ91253.1"/>
    </source>
</evidence>
<protein>
    <submittedName>
        <fullName evidence="2">LPS export ABC transporter periplasmic protein LptC</fullName>
    </submittedName>
</protein>
<keyword evidence="3" id="KW-1185">Reference proteome</keyword>
<dbReference type="Proteomes" id="UP000474758">
    <property type="component" value="Unassembled WGS sequence"/>
</dbReference>
<organism evidence="2 3">
    <name type="scientific">Paragemmobacter kunshanensis</name>
    <dbReference type="NCBI Taxonomy" id="2583234"/>
    <lineage>
        <taxon>Bacteria</taxon>
        <taxon>Pseudomonadati</taxon>
        <taxon>Pseudomonadota</taxon>
        <taxon>Alphaproteobacteria</taxon>
        <taxon>Rhodobacterales</taxon>
        <taxon>Paracoccaceae</taxon>
        <taxon>Paragemmobacter</taxon>
    </lineage>
</organism>
<evidence type="ECO:0000256" key="1">
    <source>
        <dbReference type="SAM" id="Phobius"/>
    </source>
</evidence>
<gene>
    <name evidence="2" type="primary">lptC</name>
    <name evidence="2" type="ORF">G5V65_10115</name>
</gene>
<reference evidence="2 3" key="1">
    <citation type="submission" date="2020-02" db="EMBL/GenBank/DDBJ databases">
        <title>Rhodobacter translucens sp. nov., a novel bacterium isolated from activated sludge.</title>
        <authorList>
            <person name="Liu J."/>
        </authorList>
    </citation>
    <scope>NUCLEOTIDE SEQUENCE [LARGE SCALE GENOMIC DNA]</scope>
    <source>
        <strain evidence="2 3">HX-7-19</strain>
    </source>
</reference>
<dbReference type="EMBL" id="JAALFE010000008">
    <property type="protein sequence ID" value="NGQ91253.1"/>
    <property type="molecule type" value="Genomic_DNA"/>
</dbReference>
<accession>A0A6M1U7Y7</accession>
<name>A0A6M1U7Y7_9RHOB</name>
<dbReference type="AlphaFoldDB" id="A0A6M1U7Y7"/>
<keyword evidence="1" id="KW-1133">Transmembrane helix</keyword>
<comment type="caution">
    <text evidence="2">The sequence shown here is derived from an EMBL/GenBank/DDBJ whole genome shotgun (WGS) entry which is preliminary data.</text>
</comment>
<proteinExistence type="predicted"/>
<dbReference type="GO" id="GO:0005886">
    <property type="term" value="C:plasma membrane"/>
    <property type="evidence" value="ECO:0007669"/>
    <property type="project" value="InterPro"/>
</dbReference>
<keyword evidence="1" id="KW-0812">Transmembrane</keyword>
<dbReference type="NCBIfam" id="TIGR04409">
    <property type="entry name" value="LptC_YrbK"/>
    <property type="match status" value="1"/>
</dbReference>
<evidence type="ECO:0000313" key="3">
    <source>
        <dbReference type="Proteomes" id="UP000474758"/>
    </source>
</evidence>
<feature type="transmembrane region" description="Helical" evidence="1">
    <location>
        <begin position="12"/>
        <end position="35"/>
    </location>
</feature>